<keyword evidence="4" id="KW-1185">Reference proteome</keyword>
<dbReference type="RefSeq" id="WP_015926866.1">
    <property type="nucleotide sequence ID" value="NC_011895.1"/>
</dbReference>
<dbReference type="InterPro" id="IPR013321">
    <property type="entry name" value="Arc_rbn_hlx_hlx"/>
</dbReference>
<reference evidence="4" key="1">
    <citation type="submission" date="2009-01" db="EMBL/GenBank/DDBJ databases">
        <title>Complete sequence of plasmid 4 of Methylobacterium nodulans ORS 2060.</title>
        <authorList>
            <consortium name="US DOE Joint Genome Institute"/>
            <person name="Lucas S."/>
            <person name="Copeland A."/>
            <person name="Lapidus A."/>
            <person name="Glavina del Rio T."/>
            <person name="Dalin E."/>
            <person name="Tice H."/>
            <person name="Bruce D."/>
            <person name="Goodwin L."/>
            <person name="Pitluck S."/>
            <person name="Sims D."/>
            <person name="Brettin T."/>
            <person name="Detter J.C."/>
            <person name="Han C."/>
            <person name="Larimer F."/>
            <person name="Land M."/>
            <person name="Hauser L."/>
            <person name="Kyrpides N."/>
            <person name="Ivanova N."/>
            <person name="Marx C.J."/>
            <person name="Richardson P."/>
        </authorList>
    </citation>
    <scope>NUCLEOTIDE SEQUENCE [LARGE SCALE GENOMIC DNA]</scope>
    <source>
        <strain evidence="4">LMG 21967 / CNCM I-2342 / ORS 2060</strain>
        <plasmid evidence="4">Plasmid pMNOD04</plasmid>
    </source>
</reference>
<geneLocation type="plasmid" evidence="3 4">
    <name>pMNOD04</name>
</geneLocation>
<dbReference type="KEGG" id="mno:Mnod_7716"/>
<dbReference type="GO" id="GO:0006355">
    <property type="term" value="P:regulation of DNA-templated transcription"/>
    <property type="evidence" value="ECO:0007669"/>
    <property type="project" value="InterPro"/>
</dbReference>
<dbReference type="EMBL" id="CP001353">
    <property type="protein sequence ID" value="ACL63309.1"/>
    <property type="molecule type" value="Genomic_DNA"/>
</dbReference>
<proteinExistence type="predicted"/>
<organism evidence="3 4">
    <name type="scientific">Methylobacterium nodulans (strain LMG 21967 / CNCM I-2342 / ORS 2060)</name>
    <dbReference type="NCBI Taxonomy" id="460265"/>
    <lineage>
        <taxon>Bacteria</taxon>
        <taxon>Pseudomonadati</taxon>
        <taxon>Pseudomonadota</taxon>
        <taxon>Alphaproteobacteria</taxon>
        <taxon>Hyphomicrobiales</taxon>
        <taxon>Methylobacteriaceae</taxon>
        <taxon>Methylobacterium</taxon>
    </lineage>
</organism>
<dbReference type="SUPFAM" id="SSF47598">
    <property type="entry name" value="Ribbon-helix-helix"/>
    <property type="match status" value="1"/>
</dbReference>
<dbReference type="Proteomes" id="UP000008207">
    <property type="component" value="Plasmid pMNOD04"/>
</dbReference>
<name>B8IY19_METNO</name>
<gene>
    <name evidence="3" type="ordered locus">Mnod_7716</name>
</gene>
<evidence type="ECO:0000313" key="3">
    <source>
        <dbReference type="EMBL" id="ACL63309.1"/>
    </source>
</evidence>
<dbReference type="AlphaFoldDB" id="B8IY19"/>
<evidence type="ECO:0000259" key="2">
    <source>
        <dbReference type="Pfam" id="PF20605"/>
    </source>
</evidence>
<protein>
    <recommendedName>
        <fullName evidence="2">Antitoxin-like ribbon-helix-helix domain-containing protein</fullName>
    </recommendedName>
</protein>
<evidence type="ECO:0000313" key="4">
    <source>
        <dbReference type="Proteomes" id="UP000008207"/>
    </source>
</evidence>
<accession>B8IY19</accession>
<evidence type="ECO:0000256" key="1">
    <source>
        <dbReference type="SAM" id="MobiDB-lite"/>
    </source>
</evidence>
<dbReference type="Gene3D" id="1.10.1220.10">
    <property type="entry name" value="Met repressor-like"/>
    <property type="match status" value="1"/>
</dbReference>
<feature type="domain" description="Antitoxin-like ribbon-helix-helix" evidence="2">
    <location>
        <begin position="44"/>
        <end position="90"/>
    </location>
</feature>
<dbReference type="Pfam" id="PF20605">
    <property type="entry name" value="Antitox_RHH"/>
    <property type="match status" value="1"/>
</dbReference>
<feature type="region of interest" description="Disordered" evidence="1">
    <location>
        <begin position="17"/>
        <end position="44"/>
    </location>
</feature>
<dbReference type="InterPro" id="IPR046765">
    <property type="entry name" value="Antitox_RHH"/>
</dbReference>
<dbReference type="InterPro" id="IPR010985">
    <property type="entry name" value="Ribbon_hlx_hlx"/>
</dbReference>
<sequence>MAKRPNPLAAAVAGMVPAQPAAPKKPEPIPVPAPAAKTPRPPSREGKSYIAVYIDPAAHKQLKLFAVHNDRGIQDCMLEAIDLFFQKHGLNMLARAPADE</sequence>
<keyword evidence="3" id="KW-0614">Plasmid</keyword>
<dbReference type="HOGENOM" id="CLU_2302586_0_0_5"/>